<name>A0A0F9BET7_9ZZZZ</name>
<accession>A0A0F9BET7</accession>
<comment type="caution">
    <text evidence="1">The sequence shown here is derived from an EMBL/GenBank/DDBJ whole genome shotgun (WGS) entry which is preliminary data.</text>
</comment>
<evidence type="ECO:0000313" key="1">
    <source>
        <dbReference type="EMBL" id="KKL20230.1"/>
    </source>
</evidence>
<proteinExistence type="predicted"/>
<dbReference type="EMBL" id="LAZR01038178">
    <property type="protein sequence ID" value="KKL20230.1"/>
    <property type="molecule type" value="Genomic_DNA"/>
</dbReference>
<dbReference type="SUPFAM" id="SSF56563">
    <property type="entry name" value="Major capsid protein gp5"/>
    <property type="match status" value="1"/>
</dbReference>
<organism evidence="1">
    <name type="scientific">marine sediment metagenome</name>
    <dbReference type="NCBI Taxonomy" id="412755"/>
    <lineage>
        <taxon>unclassified sequences</taxon>
        <taxon>metagenomes</taxon>
        <taxon>ecological metagenomes</taxon>
    </lineage>
</organism>
<protein>
    <submittedName>
        <fullName evidence="1">Uncharacterized protein</fullName>
    </submittedName>
</protein>
<reference evidence="1" key="1">
    <citation type="journal article" date="2015" name="Nature">
        <title>Complex archaea that bridge the gap between prokaryotes and eukaryotes.</title>
        <authorList>
            <person name="Spang A."/>
            <person name="Saw J.H."/>
            <person name="Jorgensen S.L."/>
            <person name="Zaremba-Niedzwiedzka K."/>
            <person name="Martijn J."/>
            <person name="Lind A.E."/>
            <person name="van Eijk R."/>
            <person name="Schleper C."/>
            <person name="Guy L."/>
            <person name="Ettema T.J."/>
        </authorList>
    </citation>
    <scope>NUCLEOTIDE SEQUENCE</scope>
</reference>
<sequence>MATNEELLMKAITTSTLAQGGALNDKQSEAFVRLIRESTALLGMVRLRRMTQGTEEINKLNLGEPITVAGAENTDSGNDWSPKFNTVTLNALKITSSWNIPTETFQNNIEQNGFEQTLMESASLRIGQDNELLGISGDATITATDPLASLLKANDGWDIKTDSAHIIDANGENITKGLLLAALRRLPKQYKQNRASLRFLVSDAIAEDWLERISDRQTTLGDQALEGRVATAFGVPIVSIPNIPDTDSVAVTSLQAARTRGVEIGPFVFTATASTIDINGSDLTFTTGTALEAVVVAKVINDFDSTVFAFDDGEGRVVIESRTAGAGGTFTLAAGSSNDALVSILGLTAATFTGTNAGVAGTALDSSFIWLVDPLNFIYGILDGPRMFSEFNKELDRVEFVMHNQVDFEVENLDAVVKITNVRKFDLF</sequence>
<gene>
    <name evidence="1" type="ORF">LCGC14_2457540</name>
</gene>
<dbReference type="AlphaFoldDB" id="A0A0F9BET7"/>